<evidence type="ECO:0000313" key="13">
    <source>
        <dbReference type="Proteomes" id="UP000301737"/>
    </source>
</evidence>
<dbReference type="CDD" id="cd11659">
    <property type="entry name" value="SANT_CDC5_II"/>
    <property type="match status" value="1"/>
</dbReference>
<keyword evidence="4" id="KW-0677">Repeat</keyword>
<keyword evidence="5" id="KW-0238">DNA-binding</keyword>
<dbReference type="GO" id="GO:0000974">
    <property type="term" value="C:Prp19 complex"/>
    <property type="evidence" value="ECO:0007669"/>
    <property type="project" value="InterPro"/>
</dbReference>
<keyword evidence="6" id="KW-0508">mRNA splicing</keyword>
<evidence type="ECO:0000256" key="9">
    <source>
        <dbReference type="SAM" id="MobiDB-lite"/>
    </source>
</evidence>
<dbReference type="GO" id="GO:0005681">
    <property type="term" value="C:spliceosomal complex"/>
    <property type="evidence" value="ECO:0007669"/>
    <property type="project" value="UniProtKB-KW"/>
</dbReference>
<organism evidence="12 13">
    <name type="scientific">Zygosaccharomyces mellis</name>
    <dbReference type="NCBI Taxonomy" id="42258"/>
    <lineage>
        <taxon>Eukaryota</taxon>
        <taxon>Fungi</taxon>
        <taxon>Dikarya</taxon>
        <taxon>Ascomycota</taxon>
        <taxon>Saccharomycotina</taxon>
        <taxon>Saccharomycetes</taxon>
        <taxon>Saccharomycetales</taxon>
        <taxon>Saccharomycetaceae</taxon>
        <taxon>Zygosaccharomyces</taxon>
    </lineage>
</organism>
<evidence type="ECO:0000256" key="4">
    <source>
        <dbReference type="ARBA" id="ARBA00022737"/>
    </source>
</evidence>
<protein>
    <recommendedName>
        <fullName evidence="8">Pre-mRNA-splicing factor CEF1</fullName>
    </recommendedName>
</protein>
<feature type="domain" description="HTH myb-type" evidence="11">
    <location>
        <begin position="9"/>
        <end position="60"/>
    </location>
</feature>
<name>A0A4C2E7V1_9SACH</name>
<evidence type="ECO:0000256" key="1">
    <source>
        <dbReference type="ARBA" id="ARBA00010506"/>
    </source>
</evidence>
<keyword evidence="13" id="KW-1185">Reference proteome</keyword>
<dbReference type="InterPro" id="IPR001005">
    <property type="entry name" value="SANT/Myb"/>
</dbReference>
<keyword evidence="7" id="KW-0539">Nucleus</keyword>
<dbReference type="SMART" id="SM00717">
    <property type="entry name" value="SANT"/>
    <property type="match status" value="2"/>
</dbReference>
<dbReference type="AlphaFoldDB" id="A0A4C2E7V1"/>
<evidence type="ECO:0000256" key="3">
    <source>
        <dbReference type="ARBA" id="ARBA00022728"/>
    </source>
</evidence>
<dbReference type="GO" id="GO:0000398">
    <property type="term" value="P:mRNA splicing, via spliceosome"/>
    <property type="evidence" value="ECO:0007669"/>
    <property type="project" value="InterPro"/>
</dbReference>
<keyword evidence="2" id="KW-0507">mRNA processing</keyword>
<dbReference type="CDD" id="cd00167">
    <property type="entry name" value="SANT"/>
    <property type="match status" value="1"/>
</dbReference>
<feature type="domain" description="Myb-like" evidence="10">
    <location>
        <begin position="57"/>
        <end position="106"/>
    </location>
</feature>
<dbReference type="PANTHER" id="PTHR45885:SF1">
    <property type="entry name" value="CELL DIVISION CYCLE 5-LIKE PROTEIN"/>
    <property type="match status" value="1"/>
</dbReference>
<dbReference type="OrthoDB" id="1410009at2759"/>
<keyword evidence="3" id="KW-0747">Spliceosome</keyword>
<accession>A0A4C2E7V1</accession>
<comment type="caution">
    <text evidence="12">The sequence shown here is derived from an EMBL/GenBank/DDBJ whole genome shotgun (WGS) entry which is preliminary data.</text>
</comment>
<evidence type="ECO:0000256" key="2">
    <source>
        <dbReference type="ARBA" id="ARBA00022664"/>
    </source>
</evidence>
<dbReference type="Proteomes" id="UP000301737">
    <property type="component" value="Unassembled WGS sequence"/>
</dbReference>
<dbReference type="PANTHER" id="PTHR45885">
    <property type="entry name" value="CELL DIVISION CYCLE 5-LIKE PROTEIN"/>
    <property type="match status" value="1"/>
</dbReference>
<dbReference type="PROSITE" id="PS50090">
    <property type="entry name" value="MYB_LIKE"/>
    <property type="match status" value="2"/>
</dbReference>
<dbReference type="PROSITE" id="PS51294">
    <property type="entry name" value="HTH_MYB"/>
    <property type="match status" value="2"/>
</dbReference>
<dbReference type="GO" id="GO:0003677">
    <property type="term" value="F:DNA binding"/>
    <property type="evidence" value="ECO:0007669"/>
    <property type="project" value="UniProtKB-KW"/>
</dbReference>
<sequence length="548" mass="63916">MSASLNNNKTAVWSNLEDQIVKAAIQKYGTHQWSKIASLLQHKSARQCQIRWDEYLNPRLNFNDFTKQEDARLLNLARRLPNQWRTIADAMGRTAQTCIDRYNQLLEADDEFGVSSSLQLEYPKAETLAARPDGIQLEDEEREMLAEARARLLNTQGKKATRKVRERMLEESKRIAQLQKRRELKQAGERTTIRKPRKRYETEIDYNEDVAYEQQPIPGIYDTSHEDERMARDIDNFEKRVSLRGLKEDRKGAIGKRKRESDSTSNVPAPTTAEFKKPKLELPKPGTKDDAVETVKANRKALLVGPDEDQSEPLKTIVKPHRTLSELFLSLPTPKNDFEIVLDEDEQDEAPEVRQEIKTEVKEREEGQQIKNSAQNYTINEPESRPLQVDCLRVKAPDFIQNPTDAFERTFNELLASYLTKDPFMQPIGVSGFMEQVEHRMEDVSISVRDLQWQQPTIASVKHSIRKHLTTVRDLQHSYKYLEPLAEFNDKLCRKVCIEQLPHLRKLQQKYYVHYKIYQYEMRAIEIRKRRLQTDLRSALGDVVRGDR</sequence>
<feature type="domain" description="Myb-like" evidence="10">
    <location>
        <begin position="13"/>
        <end position="56"/>
    </location>
</feature>
<dbReference type="Gene3D" id="1.10.10.60">
    <property type="entry name" value="Homeodomain-like"/>
    <property type="match status" value="2"/>
</dbReference>
<comment type="similarity">
    <text evidence="1">Belongs to the CEF1 family.</text>
</comment>
<dbReference type="InterPro" id="IPR009057">
    <property type="entry name" value="Homeodomain-like_sf"/>
</dbReference>
<dbReference type="SUPFAM" id="SSF46689">
    <property type="entry name" value="Homeodomain-like"/>
    <property type="match status" value="1"/>
</dbReference>
<dbReference type="InterPro" id="IPR047242">
    <property type="entry name" value="CDC5L/Cef1"/>
</dbReference>
<dbReference type="InterPro" id="IPR017930">
    <property type="entry name" value="Myb_dom"/>
</dbReference>
<dbReference type="InterPro" id="IPR047240">
    <property type="entry name" value="SANT_CDC5L_II"/>
</dbReference>
<evidence type="ECO:0000256" key="5">
    <source>
        <dbReference type="ARBA" id="ARBA00023125"/>
    </source>
</evidence>
<gene>
    <name evidence="12" type="primary">CEF1</name>
    <name evidence="12" type="ORF">ZYGM_001206</name>
</gene>
<evidence type="ECO:0000256" key="7">
    <source>
        <dbReference type="ARBA" id="ARBA00023242"/>
    </source>
</evidence>
<evidence type="ECO:0000313" key="12">
    <source>
        <dbReference type="EMBL" id="GCE98869.1"/>
    </source>
</evidence>
<proteinExistence type="inferred from homology"/>
<dbReference type="Pfam" id="PF13921">
    <property type="entry name" value="Myb_DNA-bind_6"/>
    <property type="match status" value="1"/>
</dbReference>
<evidence type="ECO:0000259" key="10">
    <source>
        <dbReference type="PROSITE" id="PS50090"/>
    </source>
</evidence>
<evidence type="ECO:0000259" key="11">
    <source>
        <dbReference type="PROSITE" id="PS51294"/>
    </source>
</evidence>
<reference evidence="12 13" key="1">
    <citation type="submission" date="2019-01" db="EMBL/GenBank/DDBJ databases">
        <title>Draft Genome Sequencing of Zygosaccharomyces mellis Ca-7.</title>
        <authorList>
            <person name="Shiwa Y."/>
            <person name="Kanesaki Y."/>
            <person name="Ishige T."/>
            <person name="Mura K."/>
            <person name="Hori T."/>
            <person name="Tamura T."/>
        </authorList>
    </citation>
    <scope>NUCLEOTIDE SEQUENCE [LARGE SCALE GENOMIC DNA]</scope>
    <source>
        <strain evidence="12 13">Ca-7</strain>
    </source>
</reference>
<dbReference type="EMBL" id="BIMX01000007">
    <property type="protein sequence ID" value="GCE98869.1"/>
    <property type="molecule type" value="Genomic_DNA"/>
</dbReference>
<evidence type="ECO:0000256" key="6">
    <source>
        <dbReference type="ARBA" id="ARBA00023187"/>
    </source>
</evidence>
<feature type="domain" description="HTH myb-type" evidence="11">
    <location>
        <begin position="65"/>
        <end position="110"/>
    </location>
</feature>
<evidence type="ECO:0000256" key="8">
    <source>
        <dbReference type="ARBA" id="ARBA00034837"/>
    </source>
</evidence>
<feature type="region of interest" description="Disordered" evidence="9">
    <location>
        <begin position="248"/>
        <end position="272"/>
    </location>
</feature>